<reference evidence="1 2" key="1">
    <citation type="submission" date="2024-05" db="EMBL/GenBank/DDBJ databases">
        <authorList>
            <person name="Wallberg A."/>
        </authorList>
    </citation>
    <scope>NUCLEOTIDE SEQUENCE [LARGE SCALE GENOMIC DNA]</scope>
</reference>
<evidence type="ECO:0000313" key="1">
    <source>
        <dbReference type="EMBL" id="CAL4158929.1"/>
    </source>
</evidence>
<dbReference type="AlphaFoldDB" id="A0AAV2S467"/>
<dbReference type="EMBL" id="CAXKWB010043047">
    <property type="protein sequence ID" value="CAL4158929.1"/>
    <property type="molecule type" value="Genomic_DNA"/>
</dbReference>
<name>A0AAV2S467_MEGNR</name>
<keyword evidence="2" id="KW-1185">Reference proteome</keyword>
<gene>
    <name evidence="1" type="ORF">MNOR_LOCUS32152</name>
</gene>
<dbReference type="InterPro" id="IPR011030">
    <property type="entry name" value="Lipovitellin_superhlx_dom"/>
</dbReference>
<organism evidence="1 2">
    <name type="scientific">Meganyctiphanes norvegica</name>
    <name type="common">Northern krill</name>
    <name type="synonym">Thysanopoda norvegica</name>
    <dbReference type="NCBI Taxonomy" id="48144"/>
    <lineage>
        <taxon>Eukaryota</taxon>
        <taxon>Metazoa</taxon>
        <taxon>Ecdysozoa</taxon>
        <taxon>Arthropoda</taxon>
        <taxon>Crustacea</taxon>
        <taxon>Multicrustacea</taxon>
        <taxon>Malacostraca</taxon>
        <taxon>Eumalacostraca</taxon>
        <taxon>Eucarida</taxon>
        <taxon>Euphausiacea</taxon>
        <taxon>Euphausiidae</taxon>
        <taxon>Meganyctiphanes</taxon>
    </lineage>
</organism>
<dbReference type="Proteomes" id="UP001497623">
    <property type="component" value="Unassembled WGS sequence"/>
</dbReference>
<comment type="caution">
    <text evidence="1">The sequence shown here is derived from an EMBL/GenBank/DDBJ whole genome shotgun (WGS) entry which is preliminary data.</text>
</comment>
<evidence type="ECO:0000313" key="2">
    <source>
        <dbReference type="Proteomes" id="UP001497623"/>
    </source>
</evidence>
<protein>
    <submittedName>
        <fullName evidence="1">Uncharacterized protein</fullName>
    </submittedName>
</protein>
<feature type="non-terminal residue" evidence="1">
    <location>
        <position position="103"/>
    </location>
</feature>
<sequence length="103" mass="11969">MDMLSAVLDDYAESSSIRACCYMIILTWRPTPAWWHMKAIDTWKEPNRQIASLSFKSTIIKYTTDRRLKWLDLIIPIMKPAPASGASMSHIQHYYYKILTTGL</sequence>
<proteinExistence type="predicted"/>
<dbReference type="Gene3D" id="1.25.10.20">
    <property type="entry name" value="Vitellinogen, superhelical"/>
    <property type="match status" value="1"/>
</dbReference>
<accession>A0AAV2S467</accession>